<sequence length="275" mass="32393">MKLNKELGFIREYPDPVNFPESKISEISFFIYQELINGLRNYFKSSSFYINKDGVIFIDNILLTNKNNPVYYFAEKLRDVKNKLFIDDLFILLGSGGVEFIDFLDGPFIRTYNNYNYFVRYYAFAFGTDDIKHFEVIGTILEYIEKTKVLVDKGVGAKLINKAICLGLKLIEMFNPIQSMKVIQLYYFYGLGNIADHISNIYFNRLSKRFKKFYEANNISYIKKAVELMIDLERVRINISDIYLNSYNNLKEEVEKLRSYMSKLQKNIVKLEVDT</sequence>
<reference evidence="2 3" key="1">
    <citation type="journal article" date="2019" name="Foodborne Pathog. Dis.">
        <title>Whole Genome Sequencing Analysis of Nontyphoidal Salmonella enterica of Chicken Meat and Human Origin Under Surveillance in Sri Lanka.</title>
        <authorList>
            <person name="Tay M.Y.F."/>
            <person name="Pathirage S."/>
            <person name="Chandrasekaran L."/>
            <person name="Wickramasuriya U."/>
            <person name="Sadeepanie N."/>
            <person name="Waidyarathna K.D.K."/>
            <person name="Liyanage L.D.C."/>
            <person name="Seow K.L.G."/>
            <person name="Hendriksen R.S."/>
            <person name="Takeuchi M.T."/>
            <person name="Schlundt J."/>
        </authorList>
    </citation>
    <scope>NUCLEOTIDE SEQUENCE [LARGE SCALE GENOMIC DNA]</scope>
    <source>
        <strain evidence="2 3">SL_55_S309</strain>
    </source>
</reference>
<dbReference type="Proteomes" id="UP000305891">
    <property type="component" value="Unassembled WGS sequence"/>
</dbReference>
<dbReference type="EMBL" id="SMQN01000001">
    <property type="protein sequence ID" value="TLB88861.1"/>
    <property type="molecule type" value="Genomic_DNA"/>
</dbReference>
<name>A0A4U8LWI1_SALEB</name>
<dbReference type="AlphaFoldDB" id="A0A4U8LWI1"/>
<protein>
    <submittedName>
        <fullName evidence="2">Uncharacterized protein</fullName>
    </submittedName>
</protein>
<dbReference type="RefSeq" id="WP_137987034.1">
    <property type="nucleotide sequence ID" value="NZ_SMQJ01000001.1"/>
</dbReference>
<evidence type="ECO:0000256" key="1">
    <source>
        <dbReference type="SAM" id="Coils"/>
    </source>
</evidence>
<evidence type="ECO:0000313" key="3">
    <source>
        <dbReference type="Proteomes" id="UP000305891"/>
    </source>
</evidence>
<accession>A0A4U8LWI1</accession>
<evidence type="ECO:0000313" key="2">
    <source>
        <dbReference type="EMBL" id="TLB88861.1"/>
    </source>
</evidence>
<gene>
    <name evidence="2" type="ORF">E2E88_03400</name>
</gene>
<organism evidence="2 3">
    <name type="scientific">Salmonella enterica subsp. enterica serovar Java</name>
    <dbReference type="NCBI Taxonomy" id="224729"/>
    <lineage>
        <taxon>Bacteria</taxon>
        <taxon>Pseudomonadati</taxon>
        <taxon>Pseudomonadota</taxon>
        <taxon>Gammaproteobacteria</taxon>
        <taxon>Enterobacterales</taxon>
        <taxon>Enterobacteriaceae</taxon>
        <taxon>Salmonella</taxon>
    </lineage>
</organism>
<keyword evidence="1" id="KW-0175">Coiled coil</keyword>
<comment type="caution">
    <text evidence="2">The sequence shown here is derived from an EMBL/GenBank/DDBJ whole genome shotgun (WGS) entry which is preliminary data.</text>
</comment>
<proteinExistence type="predicted"/>
<feature type="coiled-coil region" evidence="1">
    <location>
        <begin position="247"/>
        <end position="274"/>
    </location>
</feature>